<dbReference type="OrthoDB" id="714371at2759"/>
<name>A0A3L6R7B8_PANMI</name>
<keyword evidence="2" id="KW-1185">Reference proteome</keyword>
<comment type="caution">
    <text evidence="1">The sequence shown here is derived from an EMBL/GenBank/DDBJ whole genome shotgun (WGS) entry which is preliminary data.</text>
</comment>
<protein>
    <recommendedName>
        <fullName evidence="3">Aminotransferase-like plant mobile domain-containing protein</fullName>
    </recommendedName>
</protein>
<proteinExistence type="predicted"/>
<organism evidence="1 2">
    <name type="scientific">Panicum miliaceum</name>
    <name type="common">Proso millet</name>
    <name type="synonym">Broomcorn millet</name>
    <dbReference type="NCBI Taxonomy" id="4540"/>
    <lineage>
        <taxon>Eukaryota</taxon>
        <taxon>Viridiplantae</taxon>
        <taxon>Streptophyta</taxon>
        <taxon>Embryophyta</taxon>
        <taxon>Tracheophyta</taxon>
        <taxon>Spermatophyta</taxon>
        <taxon>Magnoliopsida</taxon>
        <taxon>Liliopsida</taxon>
        <taxon>Poales</taxon>
        <taxon>Poaceae</taxon>
        <taxon>PACMAD clade</taxon>
        <taxon>Panicoideae</taxon>
        <taxon>Panicodae</taxon>
        <taxon>Paniceae</taxon>
        <taxon>Panicinae</taxon>
        <taxon>Panicum</taxon>
        <taxon>Panicum sect. Panicum</taxon>
    </lineage>
</organism>
<evidence type="ECO:0008006" key="3">
    <source>
        <dbReference type="Google" id="ProtNLM"/>
    </source>
</evidence>
<dbReference type="EMBL" id="PQIB02000009">
    <property type="protein sequence ID" value="RLM98180.1"/>
    <property type="molecule type" value="Genomic_DNA"/>
</dbReference>
<sequence length="165" mass="18888">MGLKQDMICAFSYAGWYDFADITETELSVELGFSKKCLLDPNELVKDYQYDRTTWWNEISEEPVSSKDSIVSIHNPTLRLLAKWLYMVVHPRFDPRLCSLPELQCLFAMGKKIKFSTVMSMLAHWQKMIAGRGPIDITSLVTRIAAYVGALDNAHVTYLPLIEAY</sequence>
<dbReference type="AlphaFoldDB" id="A0A3L6R7B8"/>
<dbReference type="Proteomes" id="UP000275267">
    <property type="component" value="Unassembled WGS sequence"/>
</dbReference>
<evidence type="ECO:0000313" key="1">
    <source>
        <dbReference type="EMBL" id="RLM98180.1"/>
    </source>
</evidence>
<reference evidence="2" key="1">
    <citation type="journal article" date="2019" name="Nat. Commun.">
        <title>The genome of broomcorn millet.</title>
        <authorList>
            <person name="Zou C."/>
            <person name="Miki D."/>
            <person name="Li D."/>
            <person name="Tang Q."/>
            <person name="Xiao L."/>
            <person name="Rajput S."/>
            <person name="Deng P."/>
            <person name="Jia W."/>
            <person name="Huang R."/>
            <person name="Zhang M."/>
            <person name="Sun Y."/>
            <person name="Hu J."/>
            <person name="Fu X."/>
            <person name="Schnable P.S."/>
            <person name="Li F."/>
            <person name="Zhang H."/>
            <person name="Feng B."/>
            <person name="Zhu X."/>
            <person name="Liu R."/>
            <person name="Schnable J.C."/>
            <person name="Zhu J.-K."/>
            <person name="Zhang H."/>
        </authorList>
    </citation>
    <scope>NUCLEOTIDE SEQUENCE [LARGE SCALE GENOMIC DNA]</scope>
</reference>
<evidence type="ECO:0000313" key="2">
    <source>
        <dbReference type="Proteomes" id="UP000275267"/>
    </source>
</evidence>
<gene>
    <name evidence="1" type="ORF">C2845_PM06G25850</name>
</gene>
<accession>A0A3L6R7B8</accession>